<evidence type="ECO:0000313" key="4">
    <source>
        <dbReference type="EMBL" id="SMB83217.1"/>
    </source>
</evidence>
<dbReference type="InterPro" id="IPR026043">
    <property type="entry name" value="NadR"/>
</dbReference>
<feature type="binding site" evidence="1">
    <location>
        <position position="76"/>
    </location>
    <ligand>
        <name>Ni(2+)</name>
        <dbReference type="ChEBI" id="CHEBI:49786"/>
    </ligand>
</feature>
<dbReference type="Pfam" id="PF08279">
    <property type="entry name" value="HTH_11"/>
    <property type="match status" value="1"/>
</dbReference>
<evidence type="ECO:0000259" key="3">
    <source>
        <dbReference type="Pfam" id="PF08279"/>
    </source>
</evidence>
<dbReference type="InterPro" id="IPR035922">
    <property type="entry name" value="3H_dom_sf"/>
</dbReference>
<organism evidence="4 5">
    <name type="scientific">Desulfonispora thiosulfatigenes DSM 11270</name>
    <dbReference type="NCBI Taxonomy" id="656914"/>
    <lineage>
        <taxon>Bacteria</taxon>
        <taxon>Bacillati</taxon>
        <taxon>Bacillota</taxon>
        <taxon>Clostridia</taxon>
        <taxon>Eubacteriales</taxon>
        <taxon>Peptococcaceae</taxon>
        <taxon>Desulfonispora</taxon>
    </lineage>
</organism>
<keyword evidence="1" id="KW-0479">Metal-binding</keyword>
<evidence type="ECO:0008006" key="6">
    <source>
        <dbReference type="Google" id="ProtNLM"/>
    </source>
</evidence>
<accession>A0A1W1UQ46</accession>
<dbReference type="PIRSF" id="PIRSF037847">
    <property type="entry name" value="NiaR"/>
    <property type="match status" value="1"/>
</dbReference>
<dbReference type="Proteomes" id="UP000192731">
    <property type="component" value="Unassembled WGS sequence"/>
</dbReference>
<dbReference type="OrthoDB" id="9792661at2"/>
<gene>
    <name evidence="4" type="ORF">SAMN00017405_1012</name>
</gene>
<reference evidence="4 5" key="1">
    <citation type="submission" date="2017-04" db="EMBL/GenBank/DDBJ databases">
        <authorList>
            <person name="Afonso C.L."/>
            <person name="Miller P.J."/>
            <person name="Scott M.A."/>
            <person name="Spackman E."/>
            <person name="Goraichik I."/>
            <person name="Dimitrov K.M."/>
            <person name="Suarez D.L."/>
            <person name="Swayne D.E."/>
        </authorList>
    </citation>
    <scope>NUCLEOTIDE SEQUENCE [LARGE SCALE GENOMIC DNA]</scope>
    <source>
        <strain evidence="4 5">DSM 11270</strain>
    </source>
</reference>
<dbReference type="STRING" id="656914.SAMN00017405_1012"/>
<evidence type="ECO:0000313" key="5">
    <source>
        <dbReference type="Proteomes" id="UP000192731"/>
    </source>
</evidence>
<dbReference type="SUPFAM" id="SSF46785">
    <property type="entry name" value="Winged helix' DNA-binding domain"/>
    <property type="match status" value="1"/>
</dbReference>
<evidence type="ECO:0000259" key="2">
    <source>
        <dbReference type="Pfam" id="PF02829"/>
    </source>
</evidence>
<feature type="binding site" evidence="1">
    <location>
        <position position="144"/>
    </location>
    <ligand>
        <name>Ni(2+)</name>
        <dbReference type="ChEBI" id="CHEBI:49786"/>
    </ligand>
</feature>
<keyword evidence="1" id="KW-0533">Nickel</keyword>
<dbReference type="InterPro" id="IPR013196">
    <property type="entry name" value="HTH_11"/>
</dbReference>
<dbReference type="GO" id="GO:0046872">
    <property type="term" value="F:metal ion binding"/>
    <property type="evidence" value="ECO:0007669"/>
    <property type="project" value="UniProtKB-KW"/>
</dbReference>
<evidence type="ECO:0000256" key="1">
    <source>
        <dbReference type="PIRSR" id="PIRSR037847-1"/>
    </source>
</evidence>
<dbReference type="Gene3D" id="1.10.10.10">
    <property type="entry name" value="Winged helix-like DNA-binding domain superfamily/Winged helix DNA-binding domain"/>
    <property type="match status" value="1"/>
</dbReference>
<dbReference type="RefSeq" id="WP_084052257.1">
    <property type="nucleotide sequence ID" value="NZ_FWWT01000008.1"/>
</dbReference>
<sequence>MAENRRVIIMDILQNSFKPVKGGDLAEKLGVSRQVIVQDIALLRAQGEEIVATPQGYFIAKSQDNSRVKKILPCIHETYEDMRKELEIIVKMGGKVLDVYIEHPLYGEIKGNLMLESIDDVNNFVDNLIEKKAEPLAVLTKGVHLHTVEAKTMDILEKIEIDLKKAELLL</sequence>
<feature type="binding site" evidence="1">
    <location>
        <position position="146"/>
    </location>
    <ligand>
        <name>Ni(2+)</name>
        <dbReference type="ChEBI" id="CHEBI:49786"/>
    </ligand>
</feature>
<feature type="domain" description="Helix-turn-helix type 11" evidence="3">
    <location>
        <begin position="9"/>
        <end position="57"/>
    </location>
</feature>
<feature type="domain" description="3H" evidence="2">
    <location>
        <begin position="74"/>
        <end position="169"/>
    </location>
</feature>
<dbReference type="InterPro" id="IPR036388">
    <property type="entry name" value="WH-like_DNA-bd_sf"/>
</dbReference>
<dbReference type="Gene3D" id="3.30.1340.20">
    <property type="entry name" value="3H domain"/>
    <property type="match status" value="1"/>
</dbReference>
<dbReference type="PANTHER" id="PTHR40068:SF1">
    <property type="entry name" value="TRANSCRIPTION REPRESSOR NIAR-RELATED"/>
    <property type="match status" value="1"/>
</dbReference>
<dbReference type="InterPro" id="IPR036390">
    <property type="entry name" value="WH_DNA-bd_sf"/>
</dbReference>
<protein>
    <recommendedName>
        <fullName evidence="6">Transcription repressor NadR</fullName>
    </recommendedName>
</protein>
<dbReference type="Pfam" id="PF02829">
    <property type="entry name" value="3H"/>
    <property type="match status" value="1"/>
</dbReference>
<proteinExistence type="predicted"/>
<feature type="binding site" evidence="1">
    <location>
        <position position="85"/>
    </location>
    <ligand>
        <name>Ni(2+)</name>
        <dbReference type="ChEBI" id="CHEBI:49786"/>
    </ligand>
</feature>
<dbReference type="PANTHER" id="PTHR40068">
    <property type="entry name" value="TRANSCRIPTION REPRESSOR NIAR-RELATED"/>
    <property type="match status" value="1"/>
</dbReference>
<dbReference type="EMBL" id="FWWT01000008">
    <property type="protein sequence ID" value="SMB83217.1"/>
    <property type="molecule type" value="Genomic_DNA"/>
</dbReference>
<dbReference type="InterPro" id="IPR004173">
    <property type="entry name" value="3H_domain"/>
</dbReference>
<dbReference type="SUPFAM" id="SSF75500">
    <property type="entry name" value="Putative transcriptional regulator TM1602, C-terminal domain"/>
    <property type="match status" value="1"/>
</dbReference>
<dbReference type="AlphaFoldDB" id="A0A1W1UQ46"/>
<keyword evidence="5" id="KW-1185">Reference proteome</keyword>
<name>A0A1W1UQ46_DESTI</name>